<comment type="caution">
    <text evidence="2">The sequence shown here is derived from an EMBL/GenBank/DDBJ whole genome shotgun (WGS) entry which is preliminary data.</text>
</comment>
<protein>
    <submittedName>
        <fullName evidence="2">Dienelactone hydrolase family protein</fullName>
    </submittedName>
</protein>
<dbReference type="RefSeq" id="WP_344548067.1">
    <property type="nucleotide sequence ID" value="NZ_BAAATD010000017.1"/>
</dbReference>
<dbReference type="SUPFAM" id="SSF53474">
    <property type="entry name" value="alpha/beta-Hydrolases"/>
    <property type="match status" value="1"/>
</dbReference>
<dbReference type="PANTHER" id="PTHR46623:SF6">
    <property type="entry name" value="ALPHA_BETA-HYDROLASES SUPERFAMILY PROTEIN"/>
    <property type="match status" value="1"/>
</dbReference>
<reference evidence="3" key="1">
    <citation type="journal article" date="2019" name="Int. J. Syst. Evol. Microbiol.">
        <title>The Global Catalogue of Microorganisms (GCM) 10K type strain sequencing project: providing services to taxonomists for standard genome sequencing and annotation.</title>
        <authorList>
            <consortium name="The Broad Institute Genomics Platform"/>
            <consortium name="The Broad Institute Genome Sequencing Center for Infectious Disease"/>
            <person name="Wu L."/>
            <person name="Ma J."/>
        </authorList>
    </citation>
    <scope>NUCLEOTIDE SEQUENCE [LARGE SCALE GENOMIC DNA]</scope>
    <source>
        <strain evidence="3">JCM 6833</strain>
    </source>
</reference>
<evidence type="ECO:0000313" key="3">
    <source>
        <dbReference type="Proteomes" id="UP001501509"/>
    </source>
</evidence>
<proteinExistence type="predicted"/>
<dbReference type="PANTHER" id="PTHR46623">
    <property type="entry name" value="CARBOXYMETHYLENEBUTENOLIDASE-RELATED"/>
    <property type="match status" value="1"/>
</dbReference>
<dbReference type="InterPro" id="IPR029058">
    <property type="entry name" value="AB_hydrolase_fold"/>
</dbReference>
<dbReference type="Gene3D" id="3.40.50.1820">
    <property type="entry name" value="alpha/beta hydrolase"/>
    <property type="match status" value="1"/>
</dbReference>
<feature type="domain" description="Dienelactone hydrolase" evidence="1">
    <location>
        <begin position="30"/>
        <end position="240"/>
    </location>
</feature>
<dbReference type="InterPro" id="IPR051049">
    <property type="entry name" value="Dienelactone_hydrolase-like"/>
</dbReference>
<dbReference type="Pfam" id="PF01738">
    <property type="entry name" value="DLH"/>
    <property type="match status" value="1"/>
</dbReference>
<dbReference type="GO" id="GO:0016787">
    <property type="term" value="F:hydrolase activity"/>
    <property type="evidence" value="ECO:0007669"/>
    <property type="project" value="UniProtKB-KW"/>
</dbReference>
<evidence type="ECO:0000313" key="2">
    <source>
        <dbReference type="EMBL" id="GAA2632601.1"/>
    </source>
</evidence>
<keyword evidence="2" id="KW-0378">Hydrolase</keyword>
<name>A0ABP6D371_9ACTN</name>
<evidence type="ECO:0000259" key="1">
    <source>
        <dbReference type="Pfam" id="PF01738"/>
    </source>
</evidence>
<sequence>MGHLSHGPANRGRRVLQTAAPLFVREPWAPGPPRGGVIVLHDVFGVTEYAEDACRRLARDGWLAVSPYLYYEHGGPAFDAGDLAVARREMAGLRAEDLTADIEGAISYLRERGAPKIAVVGFSMGGHLATWAAAQAGVAGAVAVSPSGLERAPWDGLPPLELLLADRKAPWLGVAGEEDRRLPADAAERLRLALTAPGPPAELVEIPGAGHGFYRPGRTGFDPEASAESWRRIRDFLRTIS</sequence>
<dbReference type="Proteomes" id="UP001501509">
    <property type="component" value="Unassembled WGS sequence"/>
</dbReference>
<keyword evidence="3" id="KW-1185">Reference proteome</keyword>
<dbReference type="InterPro" id="IPR002925">
    <property type="entry name" value="Dienelactn_hydro"/>
</dbReference>
<dbReference type="EMBL" id="BAAATD010000017">
    <property type="protein sequence ID" value="GAA2632601.1"/>
    <property type="molecule type" value="Genomic_DNA"/>
</dbReference>
<organism evidence="2 3">
    <name type="scientific">Actinomadura fulvescens</name>
    <dbReference type="NCBI Taxonomy" id="46160"/>
    <lineage>
        <taxon>Bacteria</taxon>
        <taxon>Bacillati</taxon>
        <taxon>Actinomycetota</taxon>
        <taxon>Actinomycetes</taxon>
        <taxon>Streptosporangiales</taxon>
        <taxon>Thermomonosporaceae</taxon>
        <taxon>Actinomadura</taxon>
    </lineage>
</organism>
<gene>
    <name evidence="2" type="ORF">GCM10010411_83650</name>
</gene>
<accession>A0ABP6D371</accession>